<gene>
    <name evidence="2" type="ORF">Pla8534_67960</name>
</gene>
<dbReference type="AlphaFoldDB" id="A0A518E469"/>
<dbReference type="KEGG" id="lcre:Pla8534_67960"/>
<accession>A0A518E469</accession>
<dbReference type="PANTHER" id="PTHR42793">
    <property type="entry name" value="COA BINDING DOMAIN CONTAINING PROTEIN"/>
    <property type="match status" value="1"/>
</dbReference>
<dbReference type="EMBL" id="CP036433">
    <property type="protein sequence ID" value="QDU98885.1"/>
    <property type="molecule type" value="Genomic_DNA"/>
</dbReference>
<dbReference type="Proteomes" id="UP000317648">
    <property type="component" value="Chromosome"/>
</dbReference>
<name>A0A518E469_9BACT</name>
<dbReference type="Pfam" id="PF13380">
    <property type="entry name" value="CoA_binding_2"/>
    <property type="match status" value="1"/>
</dbReference>
<proteinExistence type="predicted"/>
<keyword evidence="3" id="KW-1185">Reference proteome</keyword>
<protein>
    <submittedName>
        <fullName evidence="2">CoA binding domain protein</fullName>
    </submittedName>
</protein>
<dbReference type="InterPro" id="IPR036291">
    <property type="entry name" value="NAD(P)-bd_dom_sf"/>
</dbReference>
<feature type="domain" description="CoA-binding" evidence="1">
    <location>
        <begin position="9"/>
        <end position="79"/>
    </location>
</feature>
<organism evidence="2 3">
    <name type="scientific">Lignipirellula cremea</name>
    <dbReference type="NCBI Taxonomy" id="2528010"/>
    <lineage>
        <taxon>Bacteria</taxon>
        <taxon>Pseudomonadati</taxon>
        <taxon>Planctomycetota</taxon>
        <taxon>Planctomycetia</taxon>
        <taxon>Pirellulales</taxon>
        <taxon>Pirellulaceae</taxon>
        <taxon>Lignipirellula</taxon>
    </lineage>
</organism>
<evidence type="ECO:0000313" key="2">
    <source>
        <dbReference type="EMBL" id="QDU98885.1"/>
    </source>
</evidence>
<dbReference type="RefSeq" id="WP_231756464.1">
    <property type="nucleotide sequence ID" value="NZ_CP036433.1"/>
</dbReference>
<dbReference type="PANTHER" id="PTHR42793:SF1">
    <property type="entry name" value="PEPTIDYL-LYSINE N-ACETYLTRANSFERASE PATZ"/>
    <property type="match status" value="1"/>
</dbReference>
<evidence type="ECO:0000259" key="1">
    <source>
        <dbReference type="SMART" id="SM00881"/>
    </source>
</evidence>
<dbReference type="SMART" id="SM00881">
    <property type="entry name" value="CoA_binding"/>
    <property type="match status" value="1"/>
</dbReference>
<reference evidence="2 3" key="1">
    <citation type="submission" date="2019-02" db="EMBL/GenBank/DDBJ databases">
        <title>Deep-cultivation of Planctomycetes and their phenomic and genomic characterization uncovers novel biology.</title>
        <authorList>
            <person name="Wiegand S."/>
            <person name="Jogler M."/>
            <person name="Boedeker C."/>
            <person name="Pinto D."/>
            <person name="Vollmers J."/>
            <person name="Rivas-Marin E."/>
            <person name="Kohn T."/>
            <person name="Peeters S.H."/>
            <person name="Heuer A."/>
            <person name="Rast P."/>
            <person name="Oberbeckmann S."/>
            <person name="Bunk B."/>
            <person name="Jeske O."/>
            <person name="Meyerdierks A."/>
            <person name="Storesund J.E."/>
            <person name="Kallscheuer N."/>
            <person name="Luecker S."/>
            <person name="Lage O.M."/>
            <person name="Pohl T."/>
            <person name="Merkel B.J."/>
            <person name="Hornburger P."/>
            <person name="Mueller R.-W."/>
            <person name="Bruemmer F."/>
            <person name="Labrenz M."/>
            <person name="Spormann A.M."/>
            <person name="Op den Camp H."/>
            <person name="Overmann J."/>
            <person name="Amann R."/>
            <person name="Jetten M.S.M."/>
            <person name="Mascher T."/>
            <person name="Medema M.H."/>
            <person name="Devos D.P."/>
            <person name="Kaster A.-K."/>
            <person name="Ovreas L."/>
            <person name="Rohde M."/>
            <person name="Galperin M.Y."/>
            <person name="Jogler C."/>
        </authorList>
    </citation>
    <scope>NUCLEOTIDE SEQUENCE [LARGE SCALE GENOMIC DNA]</scope>
    <source>
        <strain evidence="2 3">Pla85_3_4</strain>
    </source>
</reference>
<dbReference type="InterPro" id="IPR003781">
    <property type="entry name" value="CoA-bd"/>
</dbReference>
<dbReference type="Gene3D" id="3.40.50.720">
    <property type="entry name" value="NAD(P)-binding Rossmann-like Domain"/>
    <property type="match status" value="1"/>
</dbReference>
<sequence length="79" mass="8415">MPIQNLKKIFHPQSVAVIGASRRENRVGHTVLQNLIGGGLQGDIYPVNPKYKAIGGMPCFSKVSELPTTADLAVVCTPA</sequence>
<dbReference type="SUPFAM" id="SSF51735">
    <property type="entry name" value="NAD(P)-binding Rossmann-fold domains"/>
    <property type="match status" value="1"/>
</dbReference>
<evidence type="ECO:0000313" key="3">
    <source>
        <dbReference type="Proteomes" id="UP000317648"/>
    </source>
</evidence>